<keyword evidence="4" id="KW-1185">Reference proteome</keyword>
<dbReference type="Proteomes" id="UP001054837">
    <property type="component" value="Unassembled WGS sequence"/>
</dbReference>
<evidence type="ECO:0000256" key="2">
    <source>
        <dbReference type="SAM" id="Phobius"/>
    </source>
</evidence>
<evidence type="ECO:0000313" key="4">
    <source>
        <dbReference type="Proteomes" id="UP001054837"/>
    </source>
</evidence>
<evidence type="ECO:0000256" key="1">
    <source>
        <dbReference type="SAM" id="MobiDB-lite"/>
    </source>
</evidence>
<comment type="caution">
    <text evidence="3">The sequence shown here is derived from an EMBL/GenBank/DDBJ whole genome shotgun (WGS) entry which is preliminary data.</text>
</comment>
<proteinExistence type="predicted"/>
<feature type="region of interest" description="Disordered" evidence="1">
    <location>
        <begin position="1"/>
        <end position="47"/>
    </location>
</feature>
<feature type="compositionally biased region" description="Polar residues" evidence="1">
    <location>
        <begin position="28"/>
        <end position="41"/>
    </location>
</feature>
<gene>
    <name evidence="3" type="ORF">CDAR_117891</name>
</gene>
<protein>
    <submittedName>
        <fullName evidence="3">Uncharacterized protein</fullName>
    </submittedName>
</protein>
<keyword evidence="2" id="KW-0812">Transmembrane</keyword>
<name>A0AAV4PX53_9ARAC</name>
<sequence>MCRKLKGEKVHRSVPLSNERENRPPKSCATSGNTITHQNGSAHAPRVSVPNVKRRFADFSDHLMNSVYLRNIGVVFLLWKLLLLRLCPVLFSPKGTSLG</sequence>
<evidence type="ECO:0000313" key="3">
    <source>
        <dbReference type="EMBL" id="GIY01672.1"/>
    </source>
</evidence>
<organism evidence="3 4">
    <name type="scientific">Caerostris darwini</name>
    <dbReference type="NCBI Taxonomy" id="1538125"/>
    <lineage>
        <taxon>Eukaryota</taxon>
        <taxon>Metazoa</taxon>
        <taxon>Ecdysozoa</taxon>
        <taxon>Arthropoda</taxon>
        <taxon>Chelicerata</taxon>
        <taxon>Arachnida</taxon>
        <taxon>Araneae</taxon>
        <taxon>Araneomorphae</taxon>
        <taxon>Entelegynae</taxon>
        <taxon>Araneoidea</taxon>
        <taxon>Araneidae</taxon>
        <taxon>Caerostris</taxon>
    </lineage>
</organism>
<keyword evidence="2" id="KW-1133">Transmembrane helix</keyword>
<reference evidence="3 4" key="1">
    <citation type="submission" date="2021-06" db="EMBL/GenBank/DDBJ databases">
        <title>Caerostris darwini draft genome.</title>
        <authorList>
            <person name="Kono N."/>
            <person name="Arakawa K."/>
        </authorList>
    </citation>
    <scope>NUCLEOTIDE SEQUENCE [LARGE SCALE GENOMIC DNA]</scope>
</reference>
<feature type="transmembrane region" description="Helical" evidence="2">
    <location>
        <begin position="72"/>
        <end position="91"/>
    </location>
</feature>
<dbReference type="AlphaFoldDB" id="A0AAV4PX53"/>
<dbReference type="EMBL" id="BPLQ01003596">
    <property type="protein sequence ID" value="GIY01672.1"/>
    <property type="molecule type" value="Genomic_DNA"/>
</dbReference>
<accession>A0AAV4PX53</accession>
<feature type="compositionally biased region" description="Basic and acidic residues" evidence="1">
    <location>
        <begin position="1"/>
        <end position="11"/>
    </location>
</feature>
<keyword evidence="2" id="KW-0472">Membrane</keyword>